<evidence type="ECO:0000313" key="2">
    <source>
        <dbReference type="EMBL" id="PMB69225.1"/>
    </source>
</evidence>
<protein>
    <submittedName>
        <fullName evidence="2">Uncharacterized protein</fullName>
    </submittedName>
</protein>
<name>A0A2N6NPM9_BEABA</name>
<gene>
    <name evidence="2" type="ORF">BM221_003863</name>
</gene>
<feature type="compositionally biased region" description="Polar residues" evidence="1">
    <location>
        <begin position="60"/>
        <end position="70"/>
    </location>
</feature>
<feature type="region of interest" description="Disordered" evidence="1">
    <location>
        <begin position="44"/>
        <end position="70"/>
    </location>
</feature>
<accession>A0A2N6NPM9</accession>
<sequence>MKDPAAWRTKVKSGIRKTPNPVVKRSNRRVSVAHAGDSAAAAVVGNAGHSPAASVPEISSLGSTQGPAKS</sequence>
<evidence type="ECO:0000313" key="3">
    <source>
        <dbReference type="Proteomes" id="UP000235728"/>
    </source>
</evidence>
<comment type="caution">
    <text evidence="2">The sequence shown here is derived from an EMBL/GenBank/DDBJ whole genome shotgun (WGS) entry which is preliminary data.</text>
</comment>
<dbReference type="EMBL" id="MRVG01000004">
    <property type="protein sequence ID" value="PMB69225.1"/>
    <property type="molecule type" value="Genomic_DNA"/>
</dbReference>
<evidence type="ECO:0000256" key="1">
    <source>
        <dbReference type="SAM" id="MobiDB-lite"/>
    </source>
</evidence>
<dbReference type="AlphaFoldDB" id="A0A2N6NPM9"/>
<organism evidence="2 3">
    <name type="scientific">Beauveria bassiana</name>
    <name type="common">White muscardine disease fungus</name>
    <name type="synonym">Tritirachium shiotae</name>
    <dbReference type="NCBI Taxonomy" id="176275"/>
    <lineage>
        <taxon>Eukaryota</taxon>
        <taxon>Fungi</taxon>
        <taxon>Dikarya</taxon>
        <taxon>Ascomycota</taxon>
        <taxon>Pezizomycotina</taxon>
        <taxon>Sordariomycetes</taxon>
        <taxon>Hypocreomycetidae</taxon>
        <taxon>Hypocreales</taxon>
        <taxon>Cordycipitaceae</taxon>
        <taxon>Beauveria</taxon>
    </lineage>
</organism>
<dbReference type="Proteomes" id="UP000235728">
    <property type="component" value="Unassembled WGS sequence"/>
</dbReference>
<proteinExistence type="predicted"/>
<reference evidence="2 3" key="1">
    <citation type="journal article" date="2016" name="Appl. Microbiol. Biotechnol.">
        <title>Characterization of T-DNA insertion mutants with decreased virulence in the entomopathogenic fungus Beauveria bassiana JEF-007.</title>
        <authorList>
            <person name="Kim S."/>
            <person name="Lee S.J."/>
            <person name="Nai Y.S."/>
            <person name="Yu J.S."/>
            <person name="Lee M.R."/>
            <person name="Yang Y.T."/>
            <person name="Kim J.S."/>
        </authorList>
    </citation>
    <scope>NUCLEOTIDE SEQUENCE [LARGE SCALE GENOMIC DNA]</scope>
    <source>
        <strain evidence="2 3">JEF-007</strain>
    </source>
</reference>